<reference evidence="2 3" key="1">
    <citation type="submission" date="2018-01" db="EMBL/GenBank/DDBJ databases">
        <title>Genome characterization of the sugarcane-associated fungus Trichoderma ghanense CCMA-1212 and their application in lignocelulose bioconversion.</title>
        <authorList>
            <person name="Steindorff A.S."/>
            <person name="Mendes T.D."/>
            <person name="Vilela E.S.D."/>
            <person name="Rodrigues D.S."/>
            <person name="Formighieri E.F."/>
            <person name="Melo I.S."/>
            <person name="Favaro L.C.L."/>
        </authorList>
    </citation>
    <scope>NUCLEOTIDE SEQUENCE [LARGE SCALE GENOMIC DNA]</scope>
    <source>
        <strain evidence="2 3">CCMA-1212</strain>
    </source>
</reference>
<dbReference type="Proteomes" id="UP001642720">
    <property type="component" value="Unassembled WGS sequence"/>
</dbReference>
<evidence type="ECO:0000256" key="1">
    <source>
        <dbReference type="SAM" id="MobiDB-lite"/>
    </source>
</evidence>
<name>A0ABY2HE45_9HYPO</name>
<feature type="compositionally biased region" description="Basic and acidic residues" evidence="1">
    <location>
        <begin position="208"/>
        <end position="224"/>
    </location>
</feature>
<feature type="region of interest" description="Disordered" evidence="1">
    <location>
        <begin position="191"/>
        <end position="224"/>
    </location>
</feature>
<evidence type="ECO:0000313" key="3">
    <source>
        <dbReference type="Proteomes" id="UP001642720"/>
    </source>
</evidence>
<sequence length="224" mass="24718">MLESKHRRLEQIGSASSDARLNECLLHRYIWQKSPRDLNDVQTTGSGQGIEYLVEPRCDAALASRPGEAVAVRKAASSSAPVSLLPLSAVRPGFPRDEAVAYHRSVAGACSLHGMAWHGMAWLTHFTHVQPGLSGRSEAHNHPLTQTLTLTSPSPLFPASSKIRFVPFGRPLPCPPKRTVKMFFSSAIGARERAGDGDSKRRSRRSKERQDEDEQRRQERAAGF</sequence>
<gene>
    <name evidence="2" type="ORF">CCMA1212_001349</name>
</gene>
<dbReference type="GeneID" id="300573229"/>
<accession>A0ABY2HE45</accession>
<dbReference type="EMBL" id="PPTA01000002">
    <property type="protein sequence ID" value="TFB05906.1"/>
    <property type="molecule type" value="Genomic_DNA"/>
</dbReference>
<keyword evidence="3" id="KW-1185">Reference proteome</keyword>
<protein>
    <submittedName>
        <fullName evidence="2">Uncharacterized protein</fullName>
    </submittedName>
</protein>
<proteinExistence type="predicted"/>
<dbReference type="RefSeq" id="XP_073562107.1">
    <property type="nucleotide sequence ID" value="XM_073698779.1"/>
</dbReference>
<organism evidence="2 3">
    <name type="scientific">Trichoderma ghanense</name>
    <dbReference type="NCBI Taxonomy" id="65468"/>
    <lineage>
        <taxon>Eukaryota</taxon>
        <taxon>Fungi</taxon>
        <taxon>Dikarya</taxon>
        <taxon>Ascomycota</taxon>
        <taxon>Pezizomycotina</taxon>
        <taxon>Sordariomycetes</taxon>
        <taxon>Hypocreomycetidae</taxon>
        <taxon>Hypocreales</taxon>
        <taxon>Hypocreaceae</taxon>
        <taxon>Trichoderma</taxon>
    </lineage>
</organism>
<feature type="compositionally biased region" description="Basic and acidic residues" evidence="1">
    <location>
        <begin position="191"/>
        <end position="200"/>
    </location>
</feature>
<evidence type="ECO:0000313" key="2">
    <source>
        <dbReference type="EMBL" id="TFB05906.1"/>
    </source>
</evidence>
<comment type="caution">
    <text evidence="2">The sequence shown here is derived from an EMBL/GenBank/DDBJ whole genome shotgun (WGS) entry which is preliminary data.</text>
</comment>